<organism evidence="3 4">
    <name type="scientific">Tetrabaena socialis</name>
    <dbReference type="NCBI Taxonomy" id="47790"/>
    <lineage>
        <taxon>Eukaryota</taxon>
        <taxon>Viridiplantae</taxon>
        <taxon>Chlorophyta</taxon>
        <taxon>core chlorophytes</taxon>
        <taxon>Chlorophyceae</taxon>
        <taxon>CS clade</taxon>
        <taxon>Chlamydomonadales</taxon>
        <taxon>Tetrabaenaceae</taxon>
        <taxon>Tetrabaena</taxon>
    </lineage>
</organism>
<evidence type="ECO:0000313" key="4">
    <source>
        <dbReference type="Proteomes" id="UP000236333"/>
    </source>
</evidence>
<dbReference type="EMBL" id="PGGS01000344">
    <property type="protein sequence ID" value="PNH04986.1"/>
    <property type="molecule type" value="Genomic_DNA"/>
</dbReference>
<sequence>AVRAAPAARAHVCPYQSPSRSSCIYTGALSPSRKKFANELLTSTLSASDPQPKSPFSPPGVALESPWLPFSVVPLPPKLVFETWWNEGPTQRVHMHITFDTATRQCQAGTSVSLSAEVTSTSGAPVDEFDLHVGAELRIAGRKVTLRKAITLATLTWLDQQARAMLLARHRLEVELGKFRAVVPVPAQFVEAQRAECMDPTTHQHVPAGGRLNLRALYDTVLALAETLKQHKGRLPPLPPGGLAERIESLRGPPDWNYERRLAEREDAEARQREAEEALRAANNSDDTWRHDLTHWLAVPLASSCCATRPDGGATMVALVEAKLGARDRERAARAAAGGARSGGGGIGSVGGGIGGGGGGGALSFNMSMVSRFGGGLSGGGGGGGGSVSRMQSMSGAAGPGLVSSPSMTRSGGSPQLSSGRSPQLLSRQRAGV</sequence>
<dbReference type="OrthoDB" id="551993at2759"/>
<evidence type="ECO:0000256" key="1">
    <source>
        <dbReference type="SAM" id="Coils"/>
    </source>
</evidence>
<protein>
    <submittedName>
        <fullName evidence="3">Uncharacterized protein</fullName>
    </submittedName>
</protein>
<comment type="caution">
    <text evidence="3">The sequence shown here is derived from an EMBL/GenBank/DDBJ whole genome shotgun (WGS) entry which is preliminary data.</text>
</comment>
<evidence type="ECO:0000313" key="3">
    <source>
        <dbReference type="EMBL" id="PNH04986.1"/>
    </source>
</evidence>
<gene>
    <name evidence="3" type="ORF">TSOC_008788</name>
</gene>
<feature type="region of interest" description="Disordered" evidence="2">
    <location>
        <begin position="380"/>
        <end position="433"/>
    </location>
</feature>
<feature type="coiled-coil region" evidence="1">
    <location>
        <begin position="258"/>
        <end position="285"/>
    </location>
</feature>
<name>A0A2J7ZXK5_9CHLO</name>
<accession>A0A2J7ZXK5</accession>
<evidence type="ECO:0000256" key="2">
    <source>
        <dbReference type="SAM" id="MobiDB-lite"/>
    </source>
</evidence>
<feature type="non-terminal residue" evidence="3">
    <location>
        <position position="1"/>
    </location>
</feature>
<keyword evidence="4" id="KW-1185">Reference proteome</keyword>
<feature type="compositionally biased region" description="Polar residues" evidence="2">
    <location>
        <begin position="404"/>
        <end position="427"/>
    </location>
</feature>
<dbReference type="Proteomes" id="UP000236333">
    <property type="component" value="Unassembled WGS sequence"/>
</dbReference>
<dbReference type="AlphaFoldDB" id="A0A2J7ZXK5"/>
<keyword evidence="1" id="KW-0175">Coiled coil</keyword>
<proteinExistence type="predicted"/>
<reference evidence="3 4" key="1">
    <citation type="journal article" date="2017" name="Mol. Biol. Evol.">
        <title>The 4-celled Tetrabaena socialis nuclear genome reveals the essential components for genetic control of cell number at the origin of multicellularity in the volvocine lineage.</title>
        <authorList>
            <person name="Featherston J."/>
            <person name="Arakaki Y."/>
            <person name="Hanschen E.R."/>
            <person name="Ferris P.J."/>
            <person name="Michod R.E."/>
            <person name="Olson B.J.S.C."/>
            <person name="Nozaki H."/>
            <person name="Durand P.M."/>
        </authorList>
    </citation>
    <scope>NUCLEOTIDE SEQUENCE [LARGE SCALE GENOMIC DNA]</scope>
    <source>
        <strain evidence="3 4">NIES-571</strain>
    </source>
</reference>